<gene>
    <name evidence="1" type="ORF">CR513_02499</name>
</gene>
<dbReference type="EMBL" id="QJKJ01000425">
    <property type="protein sequence ID" value="RDY12686.1"/>
    <property type="molecule type" value="Genomic_DNA"/>
</dbReference>
<name>A0A371ICC8_MUCPR</name>
<comment type="caution">
    <text evidence="1">The sequence shown here is derived from an EMBL/GenBank/DDBJ whole genome shotgun (WGS) entry which is preliminary data.</text>
</comment>
<protein>
    <submittedName>
        <fullName evidence="1">Uncharacterized protein</fullName>
    </submittedName>
</protein>
<evidence type="ECO:0000313" key="1">
    <source>
        <dbReference type="EMBL" id="RDY12686.1"/>
    </source>
</evidence>
<dbReference type="AlphaFoldDB" id="A0A371ICC8"/>
<dbReference type="Proteomes" id="UP000257109">
    <property type="component" value="Unassembled WGS sequence"/>
</dbReference>
<sequence>MTKNWEWLKRLTTINQNHWIIIYLVFKNLANSNQGRDHAAFKEPCIGMRDRLGYAELTVASSMNKKSWYFGSSSIDFGRNNHIQNAVRHLI</sequence>
<feature type="non-terminal residue" evidence="1">
    <location>
        <position position="1"/>
    </location>
</feature>
<evidence type="ECO:0000313" key="2">
    <source>
        <dbReference type="Proteomes" id="UP000257109"/>
    </source>
</evidence>
<reference evidence="1" key="1">
    <citation type="submission" date="2018-05" db="EMBL/GenBank/DDBJ databases">
        <title>Draft genome of Mucuna pruriens seed.</title>
        <authorList>
            <person name="Nnadi N.E."/>
            <person name="Vos R."/>
            <person name="Hasami M.H."/>
            <person name="Devisetty U.K."/>
            <person name="Aguiy J.C."/>
        </authorList>
    </citation>
    <scope>NUCLEOTIDE SEQUENCE [LARGE SCALE GENOMIC DNA]</scope>
    <source>
        <strain evidence="1">JCA_2017</strain>
    </source>
</reference>
<keyword evidence="2" id="KW-1185">Reference proteome</keyword>
<organism evidence="1 2">
    <name type="scientific">Mucuna pruriens</name>
    <name type="common">Velvet bean</name>
    <name type="synonym">Dolichos pruriens</name>
    <dbReference type="NCBI Taxonomy" id="157652"/>
    <lineage>
        <taxon>Eukaryota</taxon>
        <taxon>Viridiplantae</taxon>
        <taxon>Streptophyta</taxon>
        <taxon>Embryophyta</taxon>
        <taxon>Tracheophyta</taxon>
        <taxon>Spermatophyta</taxon>
        <taxon>Magnoliopsida</taxon>
        <taxon>eudicotyledons</taxon>
        <taxon>Gunneridae</taxon>
        <taxon>Pentapetalae</taxon>
        <taxon>rosids</taxon>
        <taxon>fabids</taxon>
        <taxon>Fabales</taxon>
        <taxon>Fabaceae</taxon>
        <taxon>Papilionoideae</taxon>
        <taxon>50 kb inversion clade</taxon>
        <taxon>NPAAA clade</taxon>
        <taxon>indigoferoid/millettioid clade</taxon>
        <taxon>Phaseoleae</taxon>
        <taxon>Mucuna</taxon>
    </lineage>
</organism>
<accession>A0A371ICC8</accession>
<proteinExistence type="predicted"/>